<keyword evidence="2" id="KW-1133">Transmembrane helix</keyword>
<gene>
    <name evidence="3" type="ORF">LDX53_08935</name>
</gene>
<evidence type="ECO:0000313" key="3">
    <source>
        <dbReference type="EMBL" id="UZX30601.1"/>
    </source>
</evidence>
<dbReference type="Proteomes" id="UP001164557">
    <property type="component" value="Plasmid pIBH002-1"/>
</dbReference>
<name>A0AA47B5N3_9LACO</name>
<dbReference type="AlphaFoldDB" id="A0AA47B5N3"/>
<keyword evidence="1" id="KW-0175">Coiled coil</keyword>
<reference evidence="3" key="1">
    <citation type="submission" date="2021-09" db="EMBL/GenBank/DDBJ databases">
        <title>Lactobacillus species from Apis mellifera, Switzerland.</title>
        <authorList>
            <person name="Pfister J."/>
            <person name="Brown A."/>
            <person name="Neumann P."/>
            <person name="Collaud A."/>
            <person name="Retschnig G."/>
            <person name="Perreten V."/>
        </authorList>
    </citation>
    <scope>NUCLEOTIDE SEQUENCE</scope>
    <source>
        <strain evidence="3">IBH002</strain>
        <plasmid evidence="3">pIBH002-1</plasmid>
    </source>
</reference>
<dbReference type="EMBL" id="CP084390">
    <property type="protein sequence ID" value="UZX30601.1"/>
    <property type="molecule type" value="Genomic_DNA"/>
</dbReference>
<evidence type="ECO:0000256" key="1">
    <source>
        <dbReference type="SAM" id="Coils"/>
    </source>
</evidence>
<proteinExistence type="predicted"/>
<accession>A0AA47B5N3</accession>
<keyword evidence="2" id="KW-0472">Membrane</keyword>
<organism evidence="3 4">
    <name type="scientific">Lactobacillus helsingborgensis</name>
    <dbReference type="NCBI Taxonomy" id="1218494"/>
    <lineage>
        <taxon>Bacteria</taxon>
        <taxon>Bacillati</taxon>
        <taxon>Bacillota</taxon>
        <taxon>Bacilli</taxon>
        <taxon>Lactobacillales</taxon>
        <taxon>Lactobacillaceae</taxon>
        <taxon>Lactobacillus</taxon>
    </lineage>
</organism>
<evidence type="ECO:0000256" key="2">
    <source>
        <dbReference type="SAM" id="Phobius"/>
    </source>
</evidence>
<keyword evidence="4" id="KW-1185">Reference proteome</keyword>
<keyword evidence="3" id="KW-0614">Plasmid</keyword>
<dbReference type="RefSeq" id="WP_046325818.1">
    <property type="nucleotide sequence ID" value="NZ_CP084390.1"/>
</dbReference>
<keyword evidence="2" id="KW-0812">Transmembrane</keyword>
<evidence type="ECO:0000313" key="4">
    <source>
        <dbReference type="Proteomes" id="UP001164557"/>
    </source>
</evidence>
<protein>
    <submittedName>
        <fullName evidence="3">Uncharacterized protein</fullName>
    </submittedName>
</protein>
<sequence length="86" mass="10428">MTNNIIILLTSTAFGILISMFIGLYQWHVKTKLESYEKERERLYGDIKFYHQKYQEDEDEIDLLKNEIRELKMSHGNEEEGRWKND</sequence>
<feature type="coiled-coil region" evidence="1">
    <location>
        <begin position="33"/>
        <end position="74"/>
    </location>
</feature>
<geneLocation type="plasmid" evidence="3 4">
    <name>pIBH002-1</name>
</geneLocation>
<feature type="transmembrane region" description="Helical" evidence="2">
    <location>
        <begin position="6"/>
        <end position="25"/>
    </location>
</feature>